<dbReference type="EnsemblPlants" id="AET4Gv20681500.1">
    <property type="protein sequence ID" value="AET4Gv20681500.1"/>
    <property type="gene ID" value="AET4Gv20681500"/>
</dbReference>
<dbReference type="Proteomes" id="UP000015105">
    <property type="component" value="Chromosome 4D"/>
</dbReference>
<keyword evidence="3" id="KW-1185">Reference proteome</keyword>
<sequence length="427" mass="45552">MRVLHRPCPPQTTIGRLSSSPPGHAPPQLRLQSNQATHRRAPRTRWEEATTEVHAATRASLDAIIVAKQKLAPRLSKPRGEDAAIHGEDAAIHQSPSRSRLQNDTPKEEEDAKSPPSPDSGSEVSLWSQTRGEEEHNSTTPLSRKIMAPAGAAVAGSDEDRSKDFSRRCADHLPPSTAAHQSPPAEADLNLTAGSHDPPRPETHQPRPKLPSTTAATHAASHRVTSISKHELAPDPIGATRATAEQTSSLRSTPRTPEQRIHHAQQPVAARQPSPCPAVDLRPTRTSGAEPPPRARAPSTPRPRREPGPRPPPRRPTHCASPSAPRAARGSGRNQPKPAAPATAASPEKPEAAARPAAGPAMRNAPGASGSSAPSCDPQEGRRATERPRRRRQHAGFARRWPQAAAREEAPVDGAAGRRGWVAARVA</sequence>
<feature type="compositionally biased region" description="Basic and acidic residues" evidence="1">
    <location>
        <begin position="78"/>
        <end position="91"/>
    </location>
</feature>
<protein>
    <submittedName>
        <fullName evidence="2">Uncharacterized protein</fullName>
    </submittedName>
</protein>
<evidence type="ECO:0000313" key="2">
    <source>
        <dbReference type="EnsemblPlants" id="AET4Gv20681500.1"/>
    </source>
</evidence>
<accession>A0A453IUI7</accession>
<feature type="region of interest" description="Disordered" evidence="1">
    <location>
        <begin position="1"/>
        <end position="52"/>
    </location>
</feature>
<feature type="compositionally biased region" description="Polar residues" evidence="1">
    <location>
        <begin position="94"/>
        <end position="104"/>
    </location>
</feature>
<reference evidence="2" key="5">
    <citation type="journal article" date="2021" name="G3 (Bethesda)">
        <title>Aegilops tauschii genome assembly Aet v5.0 features greater sequence contiguity and improved annotation.</title>
        <authorList>
            <person name="Wang L."/>
            <person name="Zhu T."/>
            <person name="Rodriguez J.C."/>
            <person name="Deal K.R."/>
            <person name="Dubcovsky J."/>
            <person name="McGuire P.E."/>
            <person name="Lux T."/>
            <person name="Spannagl M."/>
            <person name="Mayer K.F.X."/>
            <person name="Baldrich P."/>
            <person name="Meyers B.C."/>
            <person name="Huo N."/>
            <person name="Gu Y.Q."/>
            <person name="Zhou H."/>
            <person name="Devos K.M."/>
            <person name="Bennetzen J.L."/>
            <person name="Unver T."/>
            <person name="Budak H."/>
            <person name="Gulick P.J."/>
            <person name="Galiba G."/>
            <person name="Kalapos B."/>
            <person name="Nelson D.R."/>
            <person name="Li P."/>
            <person name="You F.M."/>
            <person name="Luo M.C."/>
            <person name="Dvorak J."/>
        </authorList>
    </citation>
    <scope>NUCLEOTIDE SEQUENCE [LARGE SCALE GENOMIC DNA]</scope>
    <source>
        <strain evidence="2">cv. AL8/78</strain>
    </source>
</reference>
<reference evidence="2" key="4">
    <citation type="submission" date="2019-03" db="UniProtKB">
        <authorList>
            <consortium name="EnsemblPlants"/>
        </authorList>
    </citation>
    <scope>IDENTIFICATION</scope>
</reference>
<feature type="compositionally biased region" description="Polar residues" evidence="1">
    <location>
        <begin position="119"/>
        <end position="130"/>
    </location>
</feature>
<reference evidence="3" key="2">
    <citation type="journal article" date="2017" name="Nat. Plants">
        <title>The Aegilops tauschii genome reveals multiple impacts of transposons.</title>
        <authorList>
            <person name="Zhao G."/>
            <person name="Zou C."/>
            <person name="Li K."/>
            <person name="Wang K."/>
            <person name="Li T."/>
            <person name="Gao L."/>
            <person name="Zhang X."/>
            <person name="Wang H."/>
            <person name="Yang Z."/>
            <person name="Liu X."/>
            <person name="Jiang W."/>
            <person name="Mao L."/>
            <person name="Kong X."/>
            <person name="Jiao Y."/>
            <person name="Jia J."/>
        </authorList>
    </citation>
    <scope>NUCLEOTIDE SEQUENCE [LARGE SCALE GENOMIC DNA]</scope>
    <source>
        <strain evidence="3">cv. AL8/78</strain>
    </source>
</reference>
<name>A0A453IUI7_AEGTS</name>
<feature type="compositionally biased region" description="Low complexity" evidence="1">
    <location>
        <begin position="412"/>
        <end position="427"/>
    </location>
</feature>
<reference evidence="3" key="1">
    <citation type="journal article" date="2014" name="Science">
        <title>Ancient hybridizations among the ancestral genomes of bread wheat.</title>
        <authorList>
            <consortium name="International Wheat Genome Sequencing Consortium,"/>
            <person name="Marcussen T."/>
            <person name="Sandve S.R."/>
            <person name="Heier L."/>
            <person name="Spannagl M."/>
            <person name="Pfeifer M."/>
            <person name="Jakobsen K.S."/>
            <person name="Wulff B.B."/>
            <person name="Steuernagel B."/>
            <person name="Mayer K.F."/>
            <person name="Olsen O.A."/>
        </authorList>
    </citation>
    <scope>NUCLEOTIDE SEQUENCE [LARGE SCALE GENOMIC DNA]</scope>
    <source>
        <strain evidence="3">cv. AL8/78</strain>
    </source>
</reference>
<feature type="region of interest" description="Disordered" evidence="1">
    <location>
        <begin position="71"/>
        <end position="427"/>
    </location>
</feature>
<feature type="compositionally biased region" description="Polar residues" evidence="1">
    <location>
        <begin position="243"/>
        <end position="256"/>
    </location>
</feature>
<feature type="compositionally biased region" description="Basic and acidic residues" evidence="1">
    <location>
        <begin position="158"/>
        <end position="171"/>
    </location>
</feature>
<feature type="compositionally biased region" description="Polar residues" evidence="1">
    <location>
        <begin position="11"/>
        <end position="21"/>
    </location>
</feature>
<evidence type="ECO:0000256" key="1">
    <source>
        <dbReference type="SAM" id="MobiDB-lite"/>
    </source>
</evidence>
<feature type="compositionally biased region" description="Low complexity" evidence="1">
    <location>
        <begin position="320"/>
        <end position="375"/>
    </location>
</feature>
<evidence type="ECO:0000313" key="3">
    <source>
        <dbReference type="Proteomes" id="UP000015105"/>
    </source>
</evidence>
<dbReference type="AlphaFoldDB" id="A0A453IUI7"/>
<proteinExistence type="predicted"/>
<dbReference type="Gramene" id="AET4Gv20681500.1">
    <property type="protein sequence ID" value="AET4Gv20681500.1"/>
    <property type="gene ID" value="AET4Gv20681500"/>
</dbReference>
<organism evidence="2 3">
    <name type="scientific">Aegilops tauschii subsp. strangulata</name>
    <name type="common">Goatgrass</name>
    <dbReference type="NCBI Taxonomy" id="200361"/>
    <lineage>
        <taxon>Eukaryota</taxon>
        <taxon>Viridiplantae</taxon>
        <taxon>Streptophyta</taxon>
        <taxon>Embryophyta</taxon>
        <taxon>Tracheophyta</taxon>
        <taxon>Spermatophyta</taxon>
        <taxon>Magnoliopsida</taxon>
        <taxon>Liliopsida</taxon>
        <taxon>Poales</taxon>
        <taxon>Poaceae</taxon>
        <taxon>BOP clade</taxon>
        <taxon>Pooideae</taxon>
        <taxon>Triticodae</taxon>
        <taxon>Triticeae</taxon>
        <taxon>Triticinae</taxon>
        <taxon>Aegilops</taxon>
    </lineage>
</organism>
<reference evidence="2" key="3">
    <citation type="journal article" date="2017" name="Nature">
        <title>Genome sequence of the progenitor of the wheat D genome Aegilops tauschii.</title>
        <authorList>
            <person name="Luo M.C."/>
            <person name="Gu Y.Q."/>
            <person name="Puiu D."/>
            <person name="Wang H."/>
            <person name="Twardziok S.O."/>
            <person name="Deal K.R."/>
            <person name="Huo N."/>
            <person name="Zhu T."/>
            <person name="Wang L."/>
            <person name="Wang Y."/>
            <person name="McGuire P.E."/>
            <person name="Liu S."/>
            <person name="Long H."/>
            <person name="Ramasamy R.K."/>
            <person name="Rodriguez J.C."/>
            <person name="Van S.L."/>
            <person name="Yuan L."/>
            <person name="Wang Z."/>
            <person name="Xia Z."/>
            <person name="Xiao L."/>
            <person name="Anderson O.D."/>
            <person name="Ouyang S."/>
            <person name="Liang Y."/>
            <person name="Zimin A.V."/>
            <person name="Pertea G."/>
            <person name="Qi P."/>
            <person name="Bennetzen J.L."/>
            <person name="Dai X."/>
            <person name="Dawson M.W."/>
            <person name="Muller H.G."/>
            <person name="Kugler K."/>
            <person name="Rivarola-Duarte L."/>
            <person name="Spannagl M."/>
            <person name="Mayer K.F.X."/>
            <person name="Lu F.H."/>
            <person name="Bevan M.W."/>
            <person name="Leroy P."/>
            <person name="Li P."/>
            <person name="You F.M."/>
            <person name="Sun Q."/>
            <person name="Liu Z."/>
            <person name="Lyons E."/>
            <person name="Wicker T."/>
            <person name="Salzberg S.L."/>
            <person name="Devos K.M."/>
            <person name="Dvorak J."/>
        </authorList>
    </citation>
    <scope>NUCLEOTIDE SEQUENCE [LARGE SCALE GENOMIC DNA]</scope>
    <source>
        <strain evidence="2">cv. AL8/78</strain>
    </source>
</reference>